<evidence type="ECO:0000313" key="2">
    <source>
        <dbReference type="EMBL" id="CAB4290261.1"/>
    </source>
</evidence>
<accession>A0A6J5VQN0</accession>
<reference evidence="2 3" key="1">
    <citation type="submission" date="2020-05" db="EMBL/GenBank/DDBJ databases">
        <authorList>
            <person name="Campoy J."/>
            <person name="Schneeberger K."/>
            <person name="Spophaly S."/>
        </authorList>
    </citation>
    <scope>NUCLEOTIDE SEQUENCE [LARGE SCALE GENOMIC DNA]</scope>
    <source>
        <strain evidence="2">PruArmRojPasFocal</strain>
    </source>
</reference>
<evidence type="ECO:0000256" key="1">
    <source>
        <dbReference type="SAM" id="MobiDB-lite"/>
    </source>
</evidence>
<protein>
    <submittedName>
        <fullName evidence="2">Uncharacterized protein</fullName>
    </submittedName>
</protein>
<feature type="compositionally biased region" description="Basic and acidic residues" evidence="1">
    <location>
        <begin position="42"/>
        <end position="68"/>
    </location>
</feature>
<gene>
    <name evidence="2" type="ORF">CURHAP_LOCUS50188</name>
</gene>
<sequence length="83" mass="9157">MKPPAHCYLVVTKDSKDKKTTKATNEITGAAKRKISQITRKQPQEKRIGLGGERKGRGGEGRGGEERGGVGLWRLELSSEDFF</sequence>
<dbReference type="EMBL" id="CAEKDK010000008">
    <property type="protein sequence ID" value="CAB4290261.1"/>
    <property type="molecule type" value="Genomic_DNA"/>
</dbReference>
<organism evidence="2 3">
    <name type="scientific">Prunus armeniaca</name>
    <name type="common">Apricot</name>
    <name type="synonym">Armeniaca vulgaris</name>
    <dbReference type="NCBI Taxonomy" id="36596"/>
    <lineage>
        <taxon>Eukaryota</taxon>
        <taxon>Viridiplantae</taxon>
        <taxon>Streptophyta</taxon>
        <taxon>Embryophyta</taxon>
        <taxon>Tracheophyta</taxon>
        <taxon>Spermatophyta</taxon>
        <taxon>Magnoliopsida</taxon>
        <taxon>eudicotyledons</taxon>
        <taxon>Gunneridae</taxon>
        <taxon>Pentapetalae</taxon>
        <taxon>rosids</taxon>
        <taxon>fabids</taxon>
        <taxon>Rosales</taxon>
        <taxon>Rosaceae</taxon>
        <taxon>Amygdaloideae</taxon>
        <taxon>Amygdaleae</taxon>
        <taxon>Prunus</taxon>
    </lineage>
</organism>
<feature type="region of interest" description="Disordered" evidence="1">
    <location>
        <begin position="34"/>
        <end position="70"/>
    </location>
</feature>
<name>A0A6J5VQN0_PRUAR</name>
<dbReference type="Proteomes" id="UP000507222">
    <property type="component" value="Unassembled WGS sequence"/>
</dbReference>
<proteinExistence type="predicted"/>
<evidence type="ECO:0000313" key="3">
    <source>
        <dbReference type="Proteomes" id="UP000507222"/>
    </source>
</evidence>
<dbReference type="AlphaFoldDB" id="A0A6J5VQN0"/>